<dbReference type="OrthoDB" id="4358419at2759"/>
<keyword evidence="3" id="KW-1185">Reference proteome</keyword>
<evidence type="ECO:0000313" key="3">
    <source>
        <dbReference type="Proteomes" id="UP000191522"/>
    </source>
</evidence>
<comment type="caution">
    <text evidence="2">The sequence shown here is derived from an EMBL/GenBank/DDBJ whole genome shotgun (WGS) entry which is preliminary data.</text>
</comment>
<protein>
    <submittedName>
        <fullName evidence="2">Uncharacterized protein</fullName>
    </submittedName>
</protein>
<organism evidence="2 3">
    <name type="scientific">Penicillium decumbens</name>
    <dbReference type="NCBI Taxonomy" id="69771"/>
    <lineage>
        <taxon>Eukaryota</taxon>
        <taxon>Fungi</taxon>
        <taxon>Dikarya</taxon>
        <taxon>Ascomycota</taxon>
        <taxon>Pezizomycotina</taxon>
        <taxon>Eurotiomycetes</taxon>
        <taxon>Eurotiomycetidae</taxon>
        <taxon>Eurotiales</taxon>
        <taxon>Aspergillaceae</taxon>
        <taxon>Penicillium</taxon>
    </lineage>
</organism>
<dbReference type="Proteomes" id="UP000191522">
    <property type="component" value="Unassembled WGS sequence"/>
</dbReference>
<evidence type="ECO:0000256" key="1">
    <source>
        <dbReference type="SAM" id="MobiDB-lite"/>
    </source>
</evidence>
<reference evidence="3" key="1">
    <citation type="journal article" date="2017" name="Nat. Microbiol.">
        <title>Global analysis of biosynthetic gene clusters reveals vast potential of secondary metabolite production in Penicillium species.</title>
        <authorList>
            <person name="Nielsen J.C."/>
            <person name="Grijseels S."/>
            <person name="Prigent S."/>
            <person name="Ji B."/>
            <person name="Dainat J."/>
            <person name="Nielsen K.F."/>
            <person name="Frisvad J.C."/>
            <person name="Workman M."/>
            <person name="Nielsen J."/>
        </authorList>
    </citation>
    <scope>NUCLEOTIDE SEQUENCE [LARGE SCALE GENOMIC DNA]</scope>
    <source>
        <strain evidence="3">IBT 11843</strain>
    </source>
</reference>
<proteinExistence type="predicted"/>
<feature type="region of interest" description="Disordered" evidence="1">
    <location>
        <begin position="302"/>
        <end position="321"/>
    </location>
</feature>
<dbReference type="EMBL" id="MDYL01000003">
    <property type="protein sequence ID" value="OQD77326.1"/>
    <property type="molecule type" value="Genomic_DNA"/>
</dbReference>
<name>A0A1V6PLB6_PENDC</name>
<accession>A0A1V6PLB6</accession>
<dbReference type="AlphaFoldDB" id="A0A1V6PLB6"/>
<gene>
    <name evidence="2" type="ORF">PENDEC_c003G01122</name>
</gene>
<evidence type="ECO:0000313" key="2">
    <source>
        <dbReference type="EMBL" id="OQD77326.1"/>
    </source>
</evidence>
<feature type="region of interest" description="Disordered" evidence="1">
    <location>
        <begin position="126"/>
        <end position="159"/>
    </location>
</feature>
<sequence length="321" mass="36399">MSPTNDSPPGGPSDAPQALLWSYELSRENKTLIEYVEAMEKQFLTMEEYSRNLEQYLNSFASLVTAYDDINGSDSINADEHLRRLHQQLKNNVLPLYGFAQTLMDKNKGLIKCIAELESICDMIVGPPSEESIPQPASVAPDSEDAPHAQPSAGHSGSLPIIIVDEAPSSGRRPPWVPMETTMTLETMEQNGRSLELYYDEANFLRRQTSPSISQDEAIIKRFIEGCDDRLYRRRLTHALRNGNMTWTRLGHEVQHLLNEEEYMQNQKYALAHQNEDGSVLWPDGSVKHRFIAFMPFTDSDLTTSEEEDSSEGEWSRTRSI</sequence>